<keyword evidence="1" id="KW-0812">Transmembrane</keyword>
<dbReference type="InterPro" id="IPR007272">
    <property type="entry name" value="Sulf_transp_TsuA/YedE"/>
</dbReference>
<feature type="transmembrane region" description="Helical" evidence="1">
    <location>
        <begin position="289"/>
        <end position="310"/>
    </location>
</feature>
<feature type="transmembrane region" description="Helical" evidence="1">
    <location>
        <begin position="142"/>
        <end position="160"/>
    </location>
</feature>
<organism evidence="2 3">
    <name type="scientific">Hydrogenovibrio marinus</name>
    <dbReference type="NCBI Taxonomy" id="28885"/>
    <lineage>
        <taxon>Bacteria</taxon>
        <taxon>Pseudomonadati</taxon>
        <taxon>Pseudomonadota</taxon>
        <taxon>Gammaproteobacteria</taxon>
        <taxon>Thiotrichales</taxon>
        <taxon>Piscirickettsiaceae</taxon>
        <taxon>Hydrogenovibrio</taxon>
    </lineage>
</organism>
<keyword evidence="1" id="KW-1133">Transmembrane helix</keyword>
<evidence type="ECO:0000313" key="2">
    <source>
        <dbReference type="EMBL" id="KDN96927.1"/>
    </source>
</evidence>
<feature type="transmembrane region" description="Helical" evidence="1">
    <location>
        <begin position="38"/>
        <end position="59"/>
    </location>
</feature>
<name>A0A066ZTT6_HYDMR</name>
<feature type="transmembrane region" description="Helical" evidence="1">
    <location>
        <begin position="16"/>
        <end position="32"/>
    </location>
</feature>
<dbReference type="RefSeq" id="WP_035629194.1">
    <property type="nucleotide sequence ID" value="NZ_JMIU01000001.1"/>
</dbReference>
<feature type="transmembrane region" description="Helical" evidence="1">
    <location>
        <begin position="71"/>
        <end position="88"/>
    </location>
</feature>
<feature type="transmembrane region" description="Helical" evidence="1">
    <location>
        <begin position="222"/>
        <end position="244"/>
    </location>
</feature>
<evidence type="ECO:0000313" key="3">
    <source>
        <dbReference type="Proteomes" id="UP000027341"/>
    </source>
</evidence>
<gene>
    <name evidence="2" type="ORF">EI16_11895</name>
</gene>
<dbReference type="STRING" id="28885.EI16_11895"/>
<reference evidence="2 3" key="1">
    <citation type="submission" date="2014-04" db="EMBL/GenBank/DDBJ databases">
        <title>Draft genome sequence of Hydrogenovibrio marinus MH-110, a model organism for aerobic H2 metabolism.</title>
        <authorList>
            <person name="Cha H.J."/>
            <person name="Jo B.H."/>
            <person name="Hwang B.H."/>
        </authorList>
    </citation>
    <scope>NUCLEOTIDE SEQUENCE [LARGE SCALE GENOMIC DNA]</scope>
    <source>
        <strain evidence="2 3">MH-110</strain>
    </source>
</reference>
<comment type="caution">
    <text evidence="2">The sequence shown here is derived from an EMBL/GenBank/DDBJ whole genome shotgun (WGS) entry which is preliminary data.</text>
</comment>
<sequence>MLFTVCQYVGISKSKIYATTLFFVGFLVWLLVSVGNVWLLLSGVALGIVFYYFSFGFAGFWKHAILDRKTLGMRSHLVLLAVGGALFFPSLSLFPEFGYNIAGAVRPLGINVFIGAFIFGSGMALMGSCSSGTLKKMGSFDWLFYYVFLWMIIGGTLAASQMGFWLELPSLEPFSVATDIPWYLGLCLHLLVIFVLYRLLLKWEASRYEYIELLVFKGERGVVSSPLLLAATLVVILNYIILLVSHHPWAISWIFPKLGIIGIQELSLPIDWEFWEFSSQNESSLSKRVLDDSIVLTSLGMVIGVSLAFLGQT</sequence>
<feature type="transmembrane region" description="Helical" evidence="1">
    <location>
        <begin position="108"/>
        <end position="130"/>
    </location>
</feature>
<keyword evidence="3" id="KW-1185">Reference proteome</keyword>
<accession>A0A066ZTT6</accession>
<dbReference type="AlphaFoldDB" id="A0A066ZTT6"/>
<proteinExistence type="predicted"/>
<dbReference type="Proteomes" id="UP000027341">
    <property type="component" value="Unassembled WGS sequence"/>
</dbReference>
<evidence type="ECO:0000256" key="1">
    <source>
        <dbReference type="SAM" id="Phobius"/>
    </source>
</evidence>
<dbReference type="Pfam" id="PF04143">
    <property type="entry name" value="Sulf_transp"/>
    <property type="match status" value="1"/>
</dbReference>
<dbReference type="EMBL" id="JMIU01000001">
    <property type="protein sequence ID" value="KDN96927.1"/>
    <property type="molecule type" value="Genomic_DNA"/>
</dbReference>
<feature type="non-terminal residue" evidence="2">
    <location>
        <position position="313"/>
    </location>
</feature>
<protein>
    <submittedName>
        <fullName evidence="2">Uncharacterized protein</fullName>
    </submittedName>
</protein>
<keyword evidence="1" id="KW-0472">Membrane</keyword>
<feature type="transmembrane region" description="Helical" evidence="1">
    <location>
        <begin position="180"/>
        <end position="201"/>
    </location>
</feature>